<sequence>MTDVLKSSATEAAAMIRRKEISSRELTEALFAHIDETNPGINAVIAFRRDEAMNEAAAADDALARGDDVGPLHGVPMTIKESFDVAGLHTTWGNPEFADPVAQEDSTVVARLRQAGAIIIGKSNVAFMLSDIQTANPLFGVTNNPADRARTPGGSSGGAAAALASGMTFLEYGTDLSGSIRTPASFCGVYGLRPTAETVPPTGMAPPGPPGVPVAMTGLTAVGPLARTAADLRLALQVTAGPEGPEAKALTWRLPAPRHRDLADFRIRFVLDDPTAPVSGEVVDALSNTIDAITAAGATVVEGWPDGMDPAAQFRDFGFHLDAFFALQGDGALSHKAFIEADNRRMETRAAWARSFDDVDVFLCPTNSTPAFPHDERPFDERTFDTTNGPRRYHEQFFWTSHASLSGLPAASAPIGTTPSGLPVGMQIIGPHFEDDTVLTFAETVREFNPSGGETRARG</sequence>
<evidence type="ECO:0000313" key="3">
    <source>
        <dbReference type="Proteomes" id="UP000535543"/>
    </source>
</evidence>
<dbReference type="AlphaFoldDB" id="A0A848KLM7"/>
<evidence type="ECO:0000259" key="1">
    <source>
        <dbReference type="Pfam" id="PF01425"/>
    </source>
</evidence>
<dbReference type="EMBL" id="VCQU01000012">
    <property type="protein sequence ID" value="NMN98746.1"/>
    <property type="molecule type" value="Genomic_DNA"/>
</dbReference>
<dbReference type="Proteomes" id="UP000535543">
    <property type="component" value="Unassembled WGS sequence"/>
</dbReference>
<reference evidence="2 3" key="1">
    <citation type="submission" date="2019-05" db="EMBL/GenBank/DDBJ databases">
        <authorList>
            <person name="Lee S.D."/>
        </authorList>
    </citation>
    <scope>NUCLEOTIDE SEQUENCE [LARGE SCALE GENOMIC DNA]</scope>
    <source>
        <strain evidence="2 3">YC2-7</strain>
    </source>
</reference>
<dbReference type="PANTHER" id="PTHR43372">
    <property type="entry name" value="FATTY-ACID AMIDE HYDROLASE"/>
    <property type="match status" value="1"/>
</dbReference>
<dbReference type="InterPro" id="IPR036928">
    <property type="entry name" value="AS_sf"/>
</dbReference>
<reference evidence="2 3" key="2">
    <citation type="submission" date="2020-06" db="EMBL/GenBank/DDBJ databases">
        <title>Antribacter stalactiti gen. nov., sp. nov., a new member of the family Nacardiaceae isolated from a cave.</title>
        <authorList>
            <person name="Kim I.S."/>
        </authorList>
    </citation>
    <scope>NUCLEOTIDE SEQUENCE [LARGE SCALE GENOMIC DNA]</scope>
    <source>
        <strain evidence="2 3">YC2-7</strain>
    </source>
</reference>
<organism evidence="2 3">
    <name type="scientific">Antrihabitans stalactiti</name>
    <dbReference type="NCBI Taxonomy" id="2584121"/>
    <lineage>
        <taxon>Bacteria</taxon>
        <taxon>Bacillati</taxon>
        <taxon>Actinomycetota</taxon>
        <taxon>Actinomycetes</taxon>
        <taxon>Mycobacteriales</taxon>
        <taxon>Nocardiaceae</taxon>
        <taxon>Antrihabitans</taxon>
    </lineage>
</organism>
<dbReference type="GO" id="GO:0012505">
    <property type="term" value="C:endomembrane system"/>
    <property type="evidence" value="ECO:0007669"/>
    <property type="project" value="TreeGrafter"/>
</dbReference>
<feature type="domain" description="Amidase" evidence="1">
    <location>
        <begin position="25"/>
        <end position="303"/>
    </location>
</feature>
<dbReference type="RefSeq" id="WP_169593365.1">
    <property type="nucleotide sequence ID" value="NZ_VCQU01000012.1"/>
</dbReference>
<feature type="domain" description="Amidase" evidence="1">
    <location>
        <begin position="330"/>
        <end position="439"/>
    </location>
</feature>
<gene>
    <name evidence="2" type="ORF">FGL95_27305</name>
</gene>
<evidence type="ECO:0000313" key="2">
    <source>
        <dbReference type="EMBL" id="NMN98746.1"/>
    </source>
</evidence>
<proteinExistence type="predicted"/>
<comment type="caution">
    <text evidence="2">The sequence shown here is derived from an EMBL/GenBank/DDBJ whole genome shotgun (WGS) entry which is preliminary data.</text>
</comment>
<dbReference type="SUPFAM" id="SSF75304">
    <property type="entry name" value="Amidase signature (AS) enzymes"/>
    <property type="match status" value="1"/>
</dbReference>
<dbReference type="PANTHER" id="PTHR43372:SF4">
    <property type="entry name" value="FATTY-ACID AMIDE HYDROLASE 2"/>
    <property type="match status" value="1"/>
</dbReference>
<accession>A0A848KLM7</accession>
<dbReference type="Gene3D" id="3.90.1300.10">
    <property type="entry name" value="Amidase signature (AS) domain"/>
    <property type="match status" value="1"/>
</dbReference>
<name>A0A848KLM7_9NOCA</name>
<dbReference type="InterPro" id="IPR023631">
    <property type="entry name" value="Amidase_dom"/>
</dbReference>
<keyword evidence="3" id="KW-1185">Reference proteome</keyword>
<dbReference type="Pfam" id="PF01425">
    <property type="entry name" value="Amidase"/>
    <property type="match status" value="2"/>
</dbReference>
<protein>
    <submittedName>
        <fullName evidence="2">Amidase</fullName>
    </submittedName>
</protein>
<dbReference type="InterPro" id="IPR052739">
    <property type="entry name" value="FAAH2"/>
</dbReference>